<keyword evidence="4" id="KW-1185">Reference proteome</keyword>
<dbReference type="GO" id="GO:0016799">
    <property type="term" value="F:hydrolase activity, hydrolyzing N-glycosyl compounds"/>
    <property type="evidence" value="ECO:0007669"/>
    <property type="project" value="TreeGrafter"/>
</dbReference>
<comment type="caution">
    <text evidence="3">The sequence shown here is derived from an EMBL/GenBank/DDBJ whole genome shotgun (WGS) entry which is preliminary data.</text>
</comment>
<dbReference type="RefSeq" id="WP_184404924.1">
    <property type="nucleotide sequence ID" value="NZ_JACHHJ010000004.1"/>
</dbReference>
<reference evidence="3 4" key="1">
    <citation type="submission" date="2020-08" db="EMBL/GenBank/DDBJ databases">
        <title>Genomic Encyclopedia of Type Strains, Phase IV (KMG-IV): sequencing the most valuable type-strain genomes for metagenomic binning, comparative biology and taxonomic classification.</title>
        <authorList>
            <person name="Goeker M."/>
        </authorList>
    </citation>
    <scope>NUCLEOTIDE SEQUENCE [LARGE SCALE GENOMIC DNA]</scope>
    <source>
        <strain evidence="3 4">DSM 21769</strain>
    </source>
</reference>
<dbReference type="NCBIfam" id="TIGR00730">
    <property type="entry name" value="Rossman fold protein, TIGR00730 family"/>
    <property type="match status" value="1"/>
</dbReference>
<dbReference type="InterPro" id="IPR031100">
    <property type="entry name" value="LOG_fam"/>
</dbReference>
<evidence type="ECO:0000256" key="1">
    <source>
        <dbReference type="ARBA" id="ARBA00006763"/>
    </source>
</evidence>
<sequence length="195" mass="21505">MDTICVFAGSNPGRNEAYAQEARTLGRLLIEKNIRLVYGGSSVGLMGEVANEVLAAGGEVIGVMPRGLFRGEIVHRSLTSLIEVDGMHERKAKMSDLSDGFITLPGGAGTFEELFEIYSWAQIGIHDKPIGLLDVDGYFQPLLKMIQYSVQEGFSNEDNLELLNVSPSSATLLERMASYQRPQLRSKWQYSNDSK</sequence>
<dbReference type="SUPFAM" id="SSF102405">
    <property type="entry name" value="MCP/YpsA-like"/>
    <property type="match status" value="1"/>
</dbReference>
<keyword evidence="2" id="KW-0203">Cytokinin biosynthesis</keyword>
<proteinExistence type="inferred from homology"/>
<dbReference type="GO" id="GO:0009691">
    <property type="term" value="P:cytokinin biosynthetic process"/>
    <property type="evidence" value="ECO:0007669"/>
    <property type="project" value="UniProtKB-UniRule"/>
</dbReference>
<keyword evidence="2" id="KW-0378">Hydrolase</keyword>
<evidence type="ECO:0000313" key="4">
    <source>
        <dbReference type="Proteomes" id="UP000568839"/>
    </source>
</evidence>
<comment type="similarity">
    <text evidence="1 2">Belongs to the LOG family.</text>
</comment>
<evidence type="ECO:0000256" key="2">
    <source>
        <dbReference type="RuleBase" id="RU363015"/>
    </source>
</evidence>
<evidence type="ECO:0000313" key="3">
    <source>
        <dbReference type="EMBL" id="MBB6450860.1"/>
    </source>
</evidence>
<dbReference type="PANTHER" id="PTHR31223:SF70">
    <property type="entry name" value="LOG FAMILY PROTEIN YJL055W"/>
    <property type="match status" value="1"/>
</dbReference>
<organism evidence="3 4">
    <name type="scientific">Geomicrobium halophilum</name>
    <dbReference type="NCBI Taxonomy" id="549000"/>
    <lineage>
        <taxon>Bacteria</taxon>
        <taxon>Bacillati</taxon>
        <taxon>Bacillota</taxon>
        <taxon>Bacilli</taxon>
        <taxon>Bacillales</taxon>
        <taxon>Geomicrobium</taxon>
    </lineage>
</organism>
<name>A0A841PQ21_9BACL</name>
<dbReference type="FunFam" id="3.40.50.450:FF:000012">
    <property type="entry name" value="LOG family protein YvdD"/>
    <property type="match status" value="1"/>
</dbReference>
<dbReference type="PANTHER" id="PTHR31223">
    <property type="entry name" value="LOG FAMILY PROTEIN YJL055W"/>
    <property type="match status" value="1"/>
</dbReference>
<dbReference type="Proteomes" id="UP000568839">
    <property type="component" value="Unassembled WGS sequence"/>
</dbReference>
<dbReference type="AlphaFoldDB" id="A0A841PQ21"/>
<accession>A0A841PQ21</accession>
<protein>
    <recommendedName>
        <fullName evidence="2">Cytokinin riboside 5'-monophosphate phosphoribohydrolase</fullName>
        <ecNumber evidence="2">3.2.2.n1</ecNumber>
    </recommendedName>
</protein>
<dbReference type="Pfam" id="PF03641">
    <property type="entry name" value="Lysine_decarbox"/>
    <property type="match status" value="1"/>
</dbReference>
<dbReference type="Gene3D" id="3.40.50.450">
    <property type="match status" value="1"/>
</dbReference>
<dbReference type="GO" id="GO:0005829">
    <property type="term" value="C:cytosol"/>
    <property type="evidence" value="ECO:0007669"/>
    <property type="project" value="TreeGrafter"/>
</dbReference>
<gene>
    <name evidence="3" type="ORF">HNR44_002850</name>
</gene>
<dbReference type="InterPro" id="IPR005269">
    <property type="entry name" value="LOG"/>
</dbReference>
<dbReference type="EMBL" id="JACHHJ010000004">
    <property type="protein sequence ID" value="MBB6450860.1"/>
    <property type="molecule type" value="Genomic_DNA"/>
</dbReference>
<dbReference type="EC" id="3.2.2.n1" evidence="2"/>